<evidence type="ECO:0000313" key="1">
    <source>
        <dbReference type="EMBL" id="TQS40234.1"/>
    </source>
</evidence>
<dbReference type="InterPro" id="IPR011944">
    <property type="entry name" value="Steroid_delta5-4_isomerase"/>
</dbReference>
<dbReference type="InterPro" id="IPR032710">
    <property type="entry name" value="NTF2-like_dom_sf"/>
</dbReference>
<sequence>MAEVHDVLWKKYLKGSRLLGRITDIRFVTADVAVVTSVGTVQTSKRGSTKPDKVQTFVAVKRDGRWQFTAFQNTKRKPLFEWIASRSDANLAPRSDAKLAPGPAVR</sequence>
<protein>
    <submittedName>
        <fullName evidence="1">SgcJ/EcaC family oxidoreductase</fullName>
    </submittedName>
</protein>
<name>A0A545AFW7_9ACTN</name>
<dbReference type="AlphaFoldDB" id="A0A545AFW7"/>
<gene>
    <name evidence="1" type="ORF">FL583_36060</name>
</gene>
<dbReference type="SUPFAM" id="SSF54427">
    <property type="entry name" value="NTF2-like"/>
    <property type="match status" value="1"/>
</dbReference>
<dbReference type="Proteomes" id="UP000317982">
    <property type="component" value="Unassembled WGS sequence"/>
</dbReference>
<dbReference type="InParanoid" id="A0A545AFW7"/>
<evidence type="ECO:0000313" key="2">
    <source>
        <dbReference type="Proteomes" id="UP000317982"/>
    </source>
</evidence>
<dbReference type="EMBL" id="VIRS01000045">
    <property type="protein sequence ID" value="TQS40234.1"/>
    <property type="molecule type" value="Genomic_DNA"/>
</dbReference>
<proteinExistence type="predicted"/>
<dbReference type="NCBIfam" id="TIGR02246">
    <property type="entry name" value="SgcJ/EcaC family oxidoreductase"/>
    <property type="match status" value="1"/>
</dbReference>
<accession>A0A545AFW7</accession>
<dbReference type="Gene3D" id="3.10.450.50">
    <property type="match status" value="1"/>
</dbReference>
<organism evidence="1 2">
    <name type="scientific">Cryptosporangium phraense</name>
    <dbReference type="NCBI Taxonomy" id="2593070"/>
    <lineage>
        <taxon>Bacteria</taxon>
        <taxon>Bacillati</taxon>
        <taxon>Actinomycetota</taxon>
        <taxon>Actinomycetes</taxon>
        <taxon>Cryptosporangiales</taxon>
        <taxon>Cryptosporangiaceae</taxon>
        <taxon>Cryptosporangium</taxon>
    </lineage>
</organism>
<keyword evidence="2" id="KW-1185">Reference proteome</keyword>
<comment type="caution">
    <text evidence="1">The sequence shown here is derived from an EMBL/GenBank/DDBJ whole genome shotgun (WGS) entry which is preliminary data.</text>
</comment>
<dbReference type="OrthoDB" id="2887901at2"/>
<reference evidence="1 2" key="1">
    <citation type="submission" date="2019-07" db="EMBL/GenBank/DDBJ databases">
        <title>Cryptosporangium phraense sp. nov., isolated from plant litter.</title>
        <authorList>
            <person name="Suriyachadkun C."/>
        </authorList>
    </citation>
    <scope>NUCLEOTIDE SEQUENCE [LARGE SCALE GENOMIC DNA]</scope>
    <source>
        <strain evidence="1 2">A-T 5661</strain>
    </source>
</reference>